<dbReference type="STRING" id="930152.SAMN05216565_11141"/>
<gene>
    <name evidence="2" type="ORF">SAMN05216565_11141</name>
</gene>
<organism evidence="2 3">
    <name type="scientific">Litchfieldia salsa</name>
    <dbReference type="NCBI Taxonomy" id="930152"/>
    <lineage>
        <taxon>Bacteria</taxon>
        <taxon>Bacillati</taxon>
        <taxon>Bacillota</taxon>
        <taxon>Bacilli</taxon>
        <taxon>Bacillales</taxon>
        <taxon>Bacillaceae</taxon>
        <taxon>Litchfieldia</taxon>
    </lineage>
</organism>
<keyword evidence="3" id="KW-1185">Reference proteome</keyword>
<evidence type="ECO:0000313" key="2">
    <source>
        <dbReference type="EMBL" id="SDP89560.1"/>
    </source>
</evidence>
<feature type="transmembrane region" description="Helical" evidence="1">
    <location>
        <begin position="84"/>
        <end position="117"/>
    </location>
</feature>
<accession>A0A1H0WFQ8</accession>
<evidence type="ECO:0000256" key="1">
    <source>
        <dbReference type="SAM" id="Phobius"/>
    </source>
</evidence>
<protein>
    <submittedName>
        <fullName evidence="2">Uncharacterized protein</fullName>
    </submittedName>
</protein>
<reference evidence="3" key="1">
    <citation type="submission" date="2016-10" db="EMBL/GenBank/DDBJ databases">
        <authorList>
            <person name="Varghese N."/>
            <person name="Submissions S."/>
        </authorList>
    </citation>
    <scope>NUCLEOTIDE SEQUENCE [LARGE SCALE GENOMIC DNA]</scope>
    <source>
        <strain evidence="3">IBRC-M10078</strain>
    </source>
</reference>
<dbReference type="OrthoDB" id="2971634at2"/>
<keyword evidence="1" id="KW-1133">Transmembrane helix</keyword>
<feature type="transmembrane region" description="Helical" evidence="1">
    <location>
        <begin position="5"/>
        <end position="24"/>
    </location>
</feature>
<proteinExistence type="predicted"/>
<feature type="transmembrane region" description="Helical" evidence="1">
    <location>
        <begin position="44"/>
        <end position="63"/>
    </location>
</feature>
<dbReference type="PROSITE" id="PS51257">
    <property type="entry name" value="PROKAR_LIPOPROTEIN"/>
    <property type="match status" value="1"/>
</dbReference>
<keyword evidence="1" id="KW-0812">Transmembrane</keyword>
<dbReference type="AlphaFoldDB" id="A0A1H0WFQ8"/>
<keyword evidence="1" id="KW-0472">Membrane</keyword>
<sequence>MRKKIIQLLIGFISGCLLVKYMNITFPLRLEEVVINFLLSPMDFFIVMICFIISFVFHAIFIAESIENTYLLINGVRVPFRNTLLCYSVFISFFILSLLAVWDAILILAFSILYGLLSVDYNYLKTNRR</sequence>
<dbReference type="Proteomes" id="UP000199159">
    <property type="component" value="Unassembled WGS sequence"/>
</dbReference>
<dbReference type="RefSeq" id="WP_090857489.1">
    <property type="nucleotide sequence ID" value="NZ_FNJU01000011.1"/>
</dbReference>
<dbReference type="EMBL" id="FNJU01000011">
    <property type="protein sequence ID" value="SDP89560.1"/>
    <property type="molecule type" value="Genomic_DNA"/>
</dbReference>
<name>A0A1H0WFQ8_9BACI</name>
<evidence type="ECO:0000313" key="3">
    <source>
        <dbReference type="Proteomes" id="UP000199159"/>
    </source>
</evidence>